<dbReference type="EMBL" id="AZDJ01000026">
    <property type="protein sequence ID" value="KRK71888.1"/>
    <property type="molecule type" value="Genomic_DNA"/>
</dbReference>
<feature type="region of interest" description="Disordered" evidence="2">
    <location>
        <begin position="149"/>
        <end position="168"/>
    </location>
</feature>
<dbReference type="InterPro" id="IPR034829">
    <property type="entry name" value="DnaD-like_sf"/>
</dbReference>
<dbReference type="SUPFAM" id="SSF158499">
    <property type="entry name" value="DnaD domain-like"/>
    <property type="match status" value="1"/>
</dbReference>
<dbReference type="PANTHER" id="PTHR37293:SF5">
    <property type="entry name" value="DNA REPLICATION PROTEIN"/>
    <property type="match status" value="1"/>
</dbReference>
<reference evidence="4 5" key="1">
    <citation type="journal article" date="2015" name="Genome Announc.">
        <title>Expanding the biotechnology potential of lactobacilli through comparative genomics of 213 strains and associated genera.</title>
        <authorList>
            <person name="Sun Z."/>
            <person name="Harris H.M."/>
            <person name="McCann A."/>
            <person name="Guo C."/>
            <person name="Argimon S."/>
            <person name="Zhang W."/>
            <person name="Yang X."/>
            <person name="Jeffery I.B."/>
            <person name="Cooney J.C."/>
            <person name="Kagawa T.F."/>
            <person name="Liu W."/>
            <person name="Song Y."/>
            <person name="Salvetti E."/>
            <person name="Wrobel A."/>
            <person name="Rasinkangas P."/>
            <person name="Parkhill J."/>
            <person name="Rea M.C."/>
            <person name="O'Sullivan O."/>
            <person name="Ritari J."/>
            <person name="Douillard F.P."/>
            <person name="Paul Ross R."/>
            <person name="Yang R."/>
            <person name="Briner A.E."/>
            <person name="Felis G.E."/>
            <person name="de Vos W.M."/>
            <person name="Barrangou R."/>
            <person name="Klaenhammer T.R."/>
            <person name="Caufield P.W."/>
            <person name="Cui Y."/>
            <person name="Zhang H."/>
            <person name="O'Toole P.W."/>
        </authorList>
    </citation>
    <scope>NUCLEOTIDE SEQUENCE [LARGE SCALE GENOMIC DNA]</scope>
    <source>
        <strain evidence="4 5">JCM 17158</strain>
    </source>
</reference>
<dbReference type="RefSeq" id="WP_054723216.1">
    <property type="nucleotide sequence ID" value="NZ_AZDJ01000026.1"/>
</dbReference>
<dbReference type="Gene3D" id="1.10.10.630">
    <property type="entry name" value="DnaD domain-like"/>
    <property type="match status" value="1"/>
</dbReference>
<organism evidence="4 5">
    <name type="scientific">Lacticaseibacillus nasuensis JCM 17158</name>
    <dbReference type="NCBI Taxonomy" id="1291734"/>
    <lineage>
        <taxon>Bacteria</taxon>
        <taxon>Bacillati</taxon>
        <taxon>Bacillota</taxon>
        <taxon>Bacilli</taxon>
        <taxon>Lactobacillales</taxon>
        <taxon>Lactobacillaceae</taxon>
        <taxon>Lacticaseibacillus</taxon>
    </lineage>
</organism>
<dbReference type="Proteomes" id="UP000051804">
    <property type="component" value="Unassembled WGS sequence"/>
</dbReference>
<dbReference type="PATRIC" id="fig|1291734.4.peg.2190"/>
<gene>
    <name evidence="4" type="ORF">FD02_GL002137</name>
</gene>
<feature type="domain" description="DnaB/C C-terminal" evidence="3">
    <location>
        <begin position="185"/>
        <end position="252"/>
    </location>
</feature>
<protein>
    <recommendedName>
        <fullName evidence="3">DnaB/C C-terminal domain-containing protein</fullName>
    </recommendedName>
</protein>
<evidence type="ECO:0000259" key="3">
    <source>
        <dbReference type="Pfam" id="PF07261"/>
    </source>
</evidence>
<dbReference type="Pfam" id="PF07261">
    <property type="entry name" value="DnaB_2"/>
    <property type="match status" value="1"/>
</dbReference>
<feature type="compositionally biased region" description="Polar residues" evidence="2">
    <location>
        <begin position="286"/>
        <end position="297"/>
    </location>
</feature>
<keyword evidence="5" id="KW-1185">Reference proteome</keyword>
<dbReference type="PANTHER" id="PTHR37293">
    <property type="entry name" value="PHAGE REPLICATION PROTEIN-RELATED"/>
    <property type="match status" value="1"/>
</dbReference>
<evidence type="ECO:0000313" key="4">
    <source>
        <dbReference type="EMBL" id="KRK71888.1"/>
    </source>
</evidence>
<evidence type="ECO:0000313" key="5">
    <source>
        <dbReference type="Proteomes" id="UP000051804"/>
    </source>
</evidence>
<dbReference type="InterPro" id="IPR053162">
    <property type="entry name" value="DnaD"/>
</dbReference>
<accession>A0A0R1JKD2</accession>
<sequence length="318" mass="36420">MAIYRQVQTTIWQDNWFSELEPTDKLFWFYLLTNIKTSQSGVYEYSERQAAFDTGLSRKEVAGALQRFIEAGRVLYDQATSEIMICNWMKFNSARSPKVAAVIDRELESIKSREFESEVIKAAQQFKYPIRAKLENLDTVSDKSGYRIDMVSQPEPEPEPEPEPTHNQHVANAAAPENSAGPSIAFFQENLGVMPPIVMEQVMDWVKDLGNDLVIEAIKRAAESQKEWRYAQGILRHWDKDGIRTIDQVKADDVSHNRQAQQRGGRPSRVEQQPAWLKDHEDATPAQRQPKVSQEQLAEQMAKLRDLQAKGQKQEATQ</sequence>
<dbReference type="OrthoDB" id="3199595at2"/>
<comment type="caution">
    <text evidence="4">The sequence shown here is derived from an EMBL/GenBank/DDBJ whole genome shotgun (WGS) entry which is preliminary data.</text>
</comment>
<evidence type="ECO:0000256" key="1">
    <source>
        <dbReference type="ARBA" id="ARBA00093462"/>
    </source>
</evidence>
<dbReference type="InterPro" id="IPR006343">
    <property type="entry name" value="DnaB/C_C"/>
</dbReference>
<dbReference type="STRING" id="1291734.FD02_GL002137"/>
<name>A0A0R1JKD2_9LACO</name>
<dbReference type="AlphaFoldDB" id="A0A0R1JKD2"/>
<proteinExistence type="inferred from homology"/>
<feature type="region of interest" description="Disordered" evidence="2">
    <location>
        <begin position="251"/>
        <end position="318"/>
    </location>
</feature>
<dbReference type="NCBIfam" id="TIGR01446">
    <property type="entry name" value="DnaD_dom"/>
    <property type="match status" value="1"/>
</dbReference>
<comment type="similarity">
    <text evidence="1">Belongs to the DnaB/DnaD family.</text>
</comment>
<evidence type="ECO:0000256" key="2">
    <source>
        <dbReference type="SAM" id="MobiDB-lite"/>
    </source>
</evidence>